<evidence type="ECO:0000256" key="3">
    <source>
        <dbReference type="ARBA" id="ARBA00022475"/>
    </source>
</evidence>
<keyword evidence="4 7" id="KW-0812">Transmembrane</keyword>
<dbReference type="STRING" id="482461.SAMN05216244_2865"/>
<keyword evidence="6 7" id="KW-0472">Membrane</keyword>
<feature type="transmembrane region" description="Helical" evidence="7">
    <location>
        <begin position="39"/>
        <end position="62"/>
    </location>
</feature>
<dbReference type="GO" id="GO:0005886">
    <property type="term" value="C:plasma membrane"/>
    <property type="evidence" value="ECO:0007669"/>
    <property type="project" value="UniProtKB-SubCell"/>
</dbReference>
<gene>
    <name evidence="9" type="ORF">SAMN05216244_2865</name>
</gene>
<evidence type="ECO:0000256" key="6">
    <source>
        <dbReference type="ARBA" id="ARBA00023136"/>
    </source>
</evidence>
<evidence type="ECO:0000256" key="7">
    <source>
        <dbReference type="SAM" id="Phobius"/>
    </source>
</evidence>
<evidence type="ECO:0000313" key="10">
    <source>
        <dbReference type="Proteomes" id="UP000182347"/>
    </source>
</evidence>
<keyword evidence="9" id="KW-0012">Acyltransferase</keyword>
<protein>
    <submittedName>
        <fullName evidence="9">Surface polysaccharide O-acyltransferase, integral membrane enzyme</fullName>
    </submittedName>
</protein>
<evidence type="ECO:0000259" key="8">
    <source>
        <dbReference type="Pfam" id="PF01757"/>
    </source>
</evidence>
<evidence type="ECO:0000256" key="1">
    <source>
        <dbReference type="ARBA" id="ARBA00004651"/>
    </source>
</evidence>
<dbReference type="GO" id="GO:0009246">
    <property type="term" value="P:enterobacterial common antigen biosynthetic process"/>
    <property type="evidence" value="ECO:0007669"/>
    <property type="project" value="TreeGrafter"/>
</dbReference>
<feature type="transmembrane region" description="Helical" evidence="7">
    <location>
        <begin position="83"/>
        <end position="104"/>
    </location>
</feature>
<feature type="transmembrane region" description="Helical" evidence="7">
    <location>
        <begin position="288"/>
        <end position="305"/>
    </location>
</feature>
<feature type="transmembrane region" description="Helical" evidence="7">
    <location>
        <begin position="317"/>
        <end position="338"/>
    </location>
</feature>
<reference evidence="10" key="1">
    <citation type="submission" date="2016-10" db="EMBL/GenBank/DDBJ databases">
        <authorList>
            <person name="Varghese N."/>
            <person name="Submissions S."/>
        </authorList>
    </citation>
    <scope>NUCLEOTIDE SEQUENCE [LARGE SCALE GENOMIC DNA]</scope>
    <source>
        <strain evidence="10">CGMCC 1.6199</strain>
    </source>
</reference>
<dbReference type="InterPro" id="IPR002656">
    <property type="entry name" value="Acyl_transf_3_dom"/>
</dbReference>
<evidence type="ECO:0000256" key="4">
    <source>
        <dbReference type="ARBA" id="ARBA00022692"/>
    </source>
</evidence>
<dbReference type="PANTHER" id="PTHR40074:SF2">
    <property type="entry name" value="O-ACETYLTRANSFERASE WECH"/>
    <property type="match status" value="1"/>
</dbReference>
<organism evidence="9 10">
    <name type="scientific">Sediminibacillus halophilus</name>
    <dbReference type="NCBI Taxonomy" id="482461"/>
    <lineage>
        <taxon>Bacteria</taxon>
        <taxon>Bacillati</taxon>
        <taxon>Bacillota</taxon>
        <taxon>Bacilli</taxon>
        <taxon>Bacillales</taxon>
        <taxon>Bacillaceae</taxon>
        <taxon>Sediminibacillus</taxon>
    </lineage>
</organism>
<name>A0A1G9U4T8_9BACI</name>
<feature type="transmembrane region" description="Helical" evidence="7">
    <location>
        <begin position="196"/>
        <end position="212"/>
    </location>
</feature>
<dbReference type="Pfam" id="PF01757">
    <property type="entry name" value="Acyl_transf_3"/>
    <property type="match status" value="1"/>
</dbReference>
<feature type="transmembrane region" description="Helical" evidence="7">
    <location>
        <begin position="139"/>
        <end position="158"/>
    </location>
</feature>
<dbReference type="Proteomes" id="UP000182347">
    <property type="component" value="Unassembled WGS sequence"/>
</dbReference>
<evidence type="ECO:0000313" key="9">
    <source>
        <dbReference type="EMBL" id="SDM54977.1"/>
    </source>
</evidence>
<feature type="transmembrane region" description="Helical" evidence="7">
    <location>
        <begin position="224"/>
        <end position="243"/>
    </location>
</feature>
<dbReference type="RefSeq" id="WP_074599941.1">
    <property type="nucleotide sequence ID" value="NZ_FNHF01000003.1"/>
</dbReference>
<sequence length="361" mass="41971">MARNCSIDILKAIAIILVVCIHADPFENVHTESINGEKINFILDTIGRFAVPFFFATSGYFIGMKTKKKNNPIQYVKKYILKISKIYMAWLLIIVLYDMSVLAVQSKGITSDFFSQLTSYFAPASIYNIYYGTSFGNTYHLWFLVAMVWSLFFLSIFIRIKKVRILLFFSFSLNLFGVTGQSYSALLNVDYLTRDALFFALFYLTLGYWFSLKNTAQLKIRAGSIYGLLIVFLSLEFIERYILVYRLEAPWGDYSLFSIPIIALLLVLVEKNNFHFQPYLVKLGQNTLGVYVIHPILISFTTLLIDRLEWQSIRESFLWNLVYVPFLVTASSFIYILIQRYKLKINKPKETKEKERVTLKV</sequence>
<proteinExistence type="inferred from homology"/>
<dbReference type="AlphaFoldDB" id="A0A1G9U4T8"/>
<keyword evidence="5 7" id="KW-1133">Transmembrane helix</keyword>
<dbReference type="EMBL" id="FNHF01000003">
    <property type="protein sequence ID" value="SDM54977.1"/>
    <property type="molecule type" value="Genomic_DNA"/>
</dbReference>
<keyword evidence="3" id="KW-1003">Cell membrane</keyword>
<dbReference type="PANTHER" id="PTHR40074">
    <property type="entry name" value="O-ACETYLTRANSFERASE WECH"/>
    <property type="match status" value="1"/>
</dbReference>
<dbReference type="GO" id="GO:0016413">
    <property type="term" value="F:O-acetyltransferase activity"/>
    <property type="evidence" value="ECO:0007669"/>
    <property type="project" value="TreeGrafter"/>
</dbReference>
<feature type="transmembrane region" description="Helical" evidence="7">
    <location>
        <begin position="249"/>
        <end position="268"/>
    </location>
</feature>
<evidence type="ECO:0000256" key="2">
    <source>
        <dbReference type="ARBA" id="ARBA00007400"/>
    </source>
</evidence>
<evidence type="ECO:0000256" key="5">
    <source>
        <dbReference type="ARBA" id="ARBA00022989"/>
    </source>
</evidence>
<accession>A0A1G9U4T8</accession>
<feature type="domain" description="Acyltransferase 3" evidence="8">
    <location>
        <begin position="6"/>
        <end position="333"/>
    </location>
</feature>
<feature type="transmembrane region" description="Helical" evidence="7">
    <location>
        <begin position="165"/>
        <end position="184"/>
    </location>
</feature>
<keyword evidence="10" id="KW-1185">Reference proteome</keyword>
<keyword evidence="9" id="KW-0808">Transferase</keyword>
<comment type="similarity">
    <text evidence="2">Belongs to the acyltransferase 3 family.</text>
</comment>
<comment type="subcellular location">
    <subcellularLocation>
        <location evidence="1">Cell membrane</location>
        <topology evidence="1">Multi-pass membrane protein</topology>
    </subcellularLocation>
</comment>